<evidence type="ECO:0000313" key="4">
    <source>
        <dbReference type="Proteomes" id="UP000554286"/>
    </source>
</evidence>
<feature type="domain" description="Transposase IS4-like" evidence="1">
    <location>
        <begin position="99"/>
        <end position="341"/>
    </location>
</feature>
<reference evidence="3 4" key="1">
    <citation type="submission" date="2020-08" db="EMBL/GenBank/DDBJ databases">
        <title>Genome sequencing of Purple Non-Sulfur Bacteria from various extreme environments.</title>
        <authorList>
            <person name="Mayer M."/>
        </authorList>
    </citation>
    <scope>NUCLEOTIDE SEQUENCE [LARGE SCALE GENOMIC DNA]</scope>
    <source>
        <strain evidence="3 4">JA131</strain>
    </source>
</reference>
<dbReference type="Pfam" id="PF01609">
    <property type="entry name" value="DDE_Tnp_1"/>
    <property type="match status" value="1"/>
</dbReference>
<comment type="caution">
    <text evidence="3">The sequence shown here is derived from an EMBL/GenBank/DDBJ whole genome shotgun (WGS) entry which is preliminary data.</text>
</comment>
<dbReference type="InterPro" id="IPR051698">
    <property type="entry name" value="Transposase_11-like"/>
</dbReference>
<keyword evidence="4" id="KW-1185">Reference proteome</keyword>
<gene>
    <name evidence="3" type="ORF">GGD89_003740</name>
</gene>
<dbReference type="GO" id="GO:0004803">
    <property type="term" value="F:transposase activity"/>
    <property type="evidence" value="ECO:0007669"/>
    <property type="project" value="InterPro"/>
</dbReference>
<dbReference type="RefSeq" id="WP_184048642.1">
    <property type="nucleotide sequence ID" value="NZ_JACIGK010000048.1"/>
</dbReference>
<dbReference type="InterPro" id="IPR002559">
    <property type="entry name" value="Transposase_11"/>
</dbReference>
<evidence type="ECO:0000313" key="3">
    <source>
        <dbReference type="EMBL" id="MBB4268086.1"/>
    </source>
</evidence>
<feature type="domain" description="H repeat-associated protein N-terminal" evidence="2">
    <location>
        <begin position="6"/>
        <end position="90"/>
    </location>
</feature>
<organism evidence="3 4">
    <name type="scientific">Roseospira visakhapatnamensis</name>
    <dbReference type="NCBI Taxonomy" id="390880"/>
    <lineage>
        <taxon>Bacteria</taxon>
        <taxon>Pseudomonadati</taxon>
        <taxon>Pseudomonadota</taxon>
        <taxon>Alphaproteobacteria</taxon>
        <taxon>Rhodospirillales</taxon>
        <taxon>Rhodospirillaceae</taxon>
        <taxon>Roseospira</taxon>
    </lineage>
</organism>
<dbReference type="PANTHER" id="PTHR30298:SF0">
    <property type="entry name" value="PROTEIN YBFL-RELATED"/>
    <property type="match status" value="1"/>
</dbReference>
<dbReference type="Pfam" id="PF13808">
    <property type="entry name" value="DDE_Tnp_1_assoc"/>
    <property type="match status" value="1"/>
</dbReference>
<accession>A0A7W6WC06</accession>
<dbReference type="PANTHER" id="PTHR30298">
    <property type="entry name" value="H REPEAT-ASSOCIATED PREDICTED TRANSPOSASE"/>
    <property type="match status" value="1"/>
</dbReference>
<dbReference type="GO" id="GO:0006313">
    <property type="term" value="P:DNA transposition"/>
    <property type="evidence" value="ECO:0007669"/>
    <property type="project" value="InterPro"/>
</dbReference>
<dbReference type="InterPro" id="IPR032806">
    <property type="entry name" value="YbfD_N"/>
</dbReference>
<proteinExistence type="predicted"/>
<dbReference type="AlphaFoldDB" id="A0A7W6WC06"/>
<protein>
    <submittedName>
        <fullName evidence="3">Putative transposase YbfD/YdcC</fullName>
    </submittedName>
</protein>
<sequence>MSWFLDAFADIRDPRALNARHDLLETLTIALVASICGAEGCSDFADFGADREDLFREFLTLKHGVPSHDTVSRVFRLLDPKAFSRCFGRFLEDLGAVGEGVVAIDGKTLRRSFDGAAGRSALSVVTAFRSATSVVIGQEGFRAPEGDSEILAARALLRCLDLTGYLVTADAIHCQNETAQVILDQGGDYLLRLKSNRPALHDMVKQAFDDTAFRADLDQAHTTDADHGRLEERTAWVCHDVSWLSGPKSSPQEPVLLPGLACLGMIEATTTRDGKTTTTRHYHVSSRPLSAQAYLTAARRHWSIENGLHWVLDVTFDEDQARNRKDNGPENLSILRKLALNVLKRAKPGMSVRRKRKRSGWSNAFARDIIGQMR</sequence>
<name>A0A7W6WC06_9PROT</name>
<dbReference type="EMBL" id="JACIGK010000048">
    <property type="protein sequence ID" value="MBB4268086.1"/>
    <property type="molecule type" value="Genomic_DNA"/>
</dbReference>
<dbReference type="NCBIfam" id="NF033564">
    <property type="entry name" value="transpos_ISAs1"/>
    <property type="match status" value="1"/>
</dbReference>
<evidence type="ECO:0000259" key="1">
    <source>
        <dbReference type="Pfam" id="PF01609"/>
    </source>
</evidence>
<evidence type="ECO:0000259" key="2">
    <source>
        <dbReference type="Pfam" id="PF13808"/>
    </source>
</evidence>
<dbReference type="GO" id="GO:0003677">
    <property type="term" value="F:DNA binding"/>
    <property type="evidence" value="ECO:0007669"/>
    <property type="project" value="InterPro"/>
</dbReference>
<dbReference type="Proteomes" id="UP000554286">
    <property type="component" value="Unassembled WGS sequence"/>
</dbReference>
<dbReference type="InterPro" id="IPR047647">
    <property type="entry name" value="ISAs1_transpos"/>
</dbReference>